<evidence type="ECO:0000256" key="3">
    <source>
        <dbReference type="ARBA" id="ARBA00004251"/>
    </source>
</evidence>
<dbReference type="FunFam" id="4.10.230.10:FF:000001">
    <property type="entry name" value="Amyloid beta A4 protein"/>
    <property type="match status" value="1"/>
</dbReference>
<dbReference type="Gene3D" id="3.90.570.10">
    <property type="entry name" value="Amyloidogenic glycoprotein, heparin-binding domain"/>
    <property type="match status" value="1"/>
</dbReference>
<keyword evidence="50" id="KW-1185">Reference proteome</keyword>
<keyword evidence="18" id="KW-0765">Sulfation</keyword>
<keyword evidence="38" id="KW-0168">Coated pit</keyword>
<dbReference type="Pfam" id="PF10515">
    <property type="entry name" value="APP_amyloid"/>
    <property type="match status" value="1"/>
</dbReference>
<gene>
    <name evidence="49" type="primary">APP</name>
</gene>
<dbReference type="InterPro" id="IPR019543">
    <property type="entry name" value="APP_amyloid_C"/>
</dbReference>
<evidence type="ECO:0000256" key="31">
    <source>
        <dbReference type="ARBA" id="ARBA00022989"/>
    </source>
</evidence>
<evidence type="ECO:0000256" key="9">
    <source>
        <dbReference type="ARBA" id="ARBA00004613"/>
    </source>
</evidence>
<dbReference type="PROSITE" id="PS51870">
    <property type="entry name" value="APP_E2"/>
    <property type="match status" value="1"/>
</dbReference>
<dbReference type="GO" id="GO:0007155">
    <property type="term" value="P:cell adhesion"/>
    <property type="evidence" value="ECO:0007669"/>
    <property type="project" value="UniProtKB-KW"/>
</dbReference>
<evidence type="ECO:0000256" key="1">
    <source>
        <dbReference type="ARBA" id="ARBA00004123"/>
    </source>
</evidence>
<dbReference type="PRINTS" id="PR00203">
    <property type="entry name" value="AMYLOIDA4"/>
</dbReference>
<dbReference type="InterPro" id="IPR011178">
    <property type="entry name" value="Amyloid_glyco_Cu-bd"/>
</dbReference>
<dbReference type="InterPro" id="IPR036176">
    <property type="entry name" value="E2_sf"/>
</dbReference>
<keyword evidence="25" id="KW-0967">Endosome</keyword>
<keyword evidence="40" id="KW-0539">Nucleus</keyword>
<reference evidence="49" key="2">
    <citation type="submission" date="2025-09" db="UniProtKB">
        <authorList>
            <consortium name="Ensembl"/>
        </authorList>
    </citation>
    <scope>IDENTIFICATION</scope>
</reference>
<keyword evidence="27" id="KW-0862">Zinc</keyword>
<keyword evidence="20" id="KW-0646">Protease inhibitor</keyword>
<keyword evidence="37 43" id="KW-1015">Disulfide bond</keyword>
<comment type="caution">
    <text evidence="43">Lacks conserved residue(s) required for the propagation of feature annotation.</text>
</comment>
<feature type="transmembrane region" description="Helical" evidence="44">
    <location>
        <begin position="619"/>
        <end position="641"/>
    </location>
</feature>
<protein>
    <recommendedName>
        <fullName evidence="44">Amyloid-beta A4 protein</fullName>
    </recommendedName>
</protein>
<keyword evidence="22" id="KW-0053">Apoptosis</keyword>
<dbReference type="GO" id="GO:0099503">
    <property type="term" value="C:secretory vesicle"/>
    <property type="evidence" value="ECO:0007669"/>
    <property type="project" value="UniProtKB-ARBA"/>
</dbReference>
<feature type="domain" description="E1" evidence="47">
    <location>
        <begin position="21"/>
        <end position="182"/>
    </location>
</feature>
<dbReference type="InterPro" id="IPR036669">
    <property type="entry name" value="Amyloid_Cu-bd_sf"/>
</dbReference>
<dbReference type="SUPFAM" id="SSF89811">
    <property type="entry name" value="Amyloid beta a4 protein copper binding domain (domain 2)"/>
    <property type="match status" value="1"/>
</dbReference>
<proteinExistence type="inferred from homology"/>
<evidence type="ECO:0000256" key="29">
    <source>
        <dbReference type="ARBA" id="ARBA00022889"/>
    </source>
</evidence>
<evidence type="ECO:0000256" key="34">
    <source>
        <dbReference type="ARBA" id="ARBA00023034"/>
    </source>
</evidence>
<evidence type="ECO:0000256" key="25">
    <source>
        <dbReference type="ARBA" id="ARBA00022753"/>
    </source>
</evidence>
<keyword evidence="36 44" id="KW-0472">Membrane</keyword>
<dbReference type="GO" id="GO:0046914">
    <property type="term" value="F:transition metal ion binding"/>
    <property type="evidence" value="ECO:0007669"/>
    <property type="project" value="InterPro"/>
</dbReference>
<keyword evidence="19" id="KW-0358">Heparin-binding</keyword>
<organism evidence="49 50">
    <name type="scientific">Dromaius novaehollandiae</name>
    <name type="common">Emu</name>
    <dbReference type="NCBI Taxonomy" id="8790"/>
    <lineage>
        <taxon>Eukaryota</taxon>
        <taxon>Metazoa</taxon>
        <taxon>Chordata</taxon>
        <taxon>Craniata</taxon>
        <taxon>Vertebrata</taxon>
        <taxon>Euteleostomi</taxon>
        <taxon>Archelosauria</taxon>
        <taxon>Archosauria</taxon>
        <taxon>Dinosauria</taxon>
        <taxon>Saurischia</taxon>
        <taxon>Theropoda</taxon>
        <taxon>Coelurosauria</taxon>
        <taxon>Aves</taxon>
        <taxon>Palaeognathae</taxon>
        <taxon>Casuariiformes</taxon>
        <taxon>Dromaiidae</taxon>
        <taxon>Dromaius</taxon>
    </lineage>
</organism>
<dbReference type="Pfam" id="PF12924">
    <property type="entry name" value="APP_Cu_bd"/>
    <property type="match status" value="1"/>
</dbReference>
<evidence type="ECO:0000256" key="22">
    <source>
        <dbReference type="ARBA" id="ARBA00022703"/>
    </source>
</evidence>
<dbReference type="GO" id="GO:0051246">
    <property type="term" value="P:regulation of protein metabolic process"/>
    <property type="evidence" value="ECO:0007669"/>
    <property type="project" value="UniProtKB-ARBA"/>
</dbReference>
<dbReference type="GO" id="GO:0004867">
    <property type="term" value="F:serine-type endopeptidase inhibitor activity"/>
    <property type="evidence" value="ECO:0007669"/>
    <property type="project" value="UniProtKB-KW"/>
</dbReference>
<dbReference type="GO" id="GO:0005783">
    <property type="term" value="C:endoplasmic reticulum"/>
    <property type="evidence" value="ECO:0007669"/>
    <property type="project" value="UniProtKB-SubCell"/>
</dbReference>
<dbReference type="Gene3D" id="3.30.1490.140">
    <property type="entry name" value="Amyloidogenic glycoprotein, copper-binding domain"/>
    <property type="match status" value="1"/>
</dbReference>
<dbReference type="PROSITE" id="PS51869">
    <property type="entry name" value="APP_E1"/>
    <property type="match status" value="1"/>
</dbReference>
<dbReference type="GO" id="GO:0005798">
    <property type="term" value="C:Golgi-associated vesicle"/>
    <property type="evidence" value="ECO:0007669"/>
    <property type="project" value="UniProtKB-UniRule"/>
</dbReference>
<dbReference type="Pfam" id="PF03494">
    <property type="entry name" value="Beta-APP"/>
    <property type="match status" value="1"/>
</dbReference>
<dbReference type="InterPro" id="IPR008154">
    <property type="entry name" value="Amyloid_glyco_extra"/>
</dbReference>
<dbReference type="InterPro" id="IPR008155">
    <property type="entry name" value="Amyloid_glyco"/>
</dbReference>
<keyword evidence="21 44" id="KW-0812">Transmembrane</keyword>
<evidence type="ECO:0000259" key="47">
    <source>
        <dbReference type="PROSITE" id="PS51869"/>
    </source>
</evidence>
<evidence type="ECO:0000256" key="16">
    <source>
        <dbReference type="ARBA" id="ARBA00022553"/>
    </source>
</evidence>
<evidence type="ECO:0000256" key="44">
    <source>
        <dbReference type="RuleBase" id="RU367156"/>
    </source>
</evidence>
<feature type="coiled-coil region" evidence="45">
    <location>
        <begin position="317"/>
        <end position="377"/>
    </location>
</feature>
<dbReference type="GO" id="GO:0005576">
    <property type="term" value="C:extracellular region"/>
    <property type="evidence" value="ECO:0007669"/>
    <property type="project" value="UniProtKB-SubCell"/>
</dbReference>
<evidence type="ECO:0000256" key="45">
    <source>
        <dbReference type="SAM" id="Coils"/>
    </source>
</evidence>
<evidence type="ECO:0000256" key="13">
    <source>
        <dbReference type="ARBA" id="ARBA00022490"/>
    </source>
</evidence>
<keyword evidence="26" id="KW-0256">Endoplasmic reticulum</keyword>
<evidence type="ECO:0000256" key="21">
    <source>
        <dbReference type="ARBA" id="ARBA00022692"/>
    </source>
</evidence>
<keyword evidence="39" id="KW-0325">Glycoprotein</keyword>
<feature type="region of interest" description="GFLD subdomain" evidence="43">
    <location>
        <begin position="21"/>
        <end position="116"/>
    </location>
</feature>
<dbReference type="GO" id="GO:0005886">
    <property type="term" value="C:plasma membrane"/>
    <property type="evidence" value="ECO:0007669"/>
    <property type="project" value="UniProtKB-SubCell"/>
</dbReference>
<dbReference type="Gene3D" id="2.30.29.30">
    <property type="entry name" value="Pleckstrin-homology domain (PH domain)/Phosphotyrosine-binding domain (PTB)"/>
    <property type="match status" value="1"/>
</dbReference>
<evidence type="ECO:0000256" key="14">
    <source>
        <dbReference type="ARBA" id="ARBA00022499"/>
    </source>
</evidence>
<evidence type="ECO:0000256" key="33">
    <source>
        <dbReference type="ARBA" id="ARBA00023008"/>
    </source>
</evidence>
<evidence type="ECO:0000256" key="7">
    <source>
        <dbReference type="ARBA" id="ARBA00004555"/>
    </source>
</evidence>
<feature type="compositionally biased region" description="Acidic residues" evidence="46">
    <location>
        <begin position="221"/>
        <end position="257"/>
    </location>
</feature>
<evidence type="ECO:0000256" key="42">
    <source>
        <dbReference type="ARBA" id="ARBA00023329"/>
    </source>
</evidence>
<comment type="similarity">
    <text evidence="11 43 44">Belongs to the APP family.</text>
</comment>
<dbReference type="Pfam" id="PF12925">
    <property type="entry name" value="APP_E2"/>
    <property type="match status" value="1"/>
</dbReference>
<dbReference type="GO" id="GO:0006915">
    <property type="term" value="P:apoptotic process"/>
    <property type="evidence" value="ECO:0007669"/>
    <property type="project" value="UniProtKB-KW"/>
</dbReference>
<dbReference type="InterPro" id="IPR036454">
    <property type="entry name" value="Amyloid_glyco_heparin-bd_sf"/>
</dbReference>
<dbReference type="GO" id="GO:0005905">
    <property type="term" value="C:clathrin-coated pit"/>
    <property type="evidence" value="ECO:0007669"/>
    <property type="project" value="UniProtKB-SubCell"/>
</dbReference>
<dbReference type="PROSITE" id="PS00319">
    <property type="entry name" value="APP_CUBD"/>
    <property type="match status" value="1"/>
</dbReference>
<dbReference type="GO" id="GO:0030546">
    <property type="term" value="F:signaling receptor activator activity"/>
    <property type="evidence" value="ECO:0007669"/>
    <property type="project" value="TreeGrafter"/>
</dbReference>
<dbReference type="Pfam" id="PF02177">
    <property type="entry name" value="APP_N"/>
    <property type="match status" value="1"/>
</dbReference>
<evidence type="ECO:0000256" key="10">
    <source>
        <dbReference type="ARBA" id="ARBA00004624"/>
    </source>
</evidence>
<evidence type="ECO:0000256" key="43">
    <source>
        <dbReference type="PROSITE-ProRule" id="PRU01217"/>
    </source>
</evidence>
<keyword evidence="16" id="KW-0597">Phosphoprotein</keyword>
<feature type="compositionally biased region" description="Acidic residues" evidence="46">
    <location>
        <begin position="189"/>
        <end position="200"/>
    </location>
</feature>
<evidence type="ECO:0000256" key="41">
    <source>
        <dbReference type="ARBA" id="ARBA00023273"/>
    </source>
</evidence>
<keyword evidence="45" id="KW-0175">Coiled coil</keyword>
<dbReference type="SUPFAM" id="SSF109843">
    <property type="entry name" value="CAPPD, an extracellular domain of amyloid beta A4 protein"/>
    <property type="match status" value="1"/>
</dbReference>
<dbReference type="Gene3D" id="4.10.230.10">
    <property type="entry name" value="Amyloidogenic glycoprotein, amyloid-beta peptide"/>
    <property type="match status" value="1"/>
</dbReference>
<feature type="region of interest" description="Disordered" evidence="46">
    <location>
        <begin position="189"/>
        <end position="263"/>
    </location>
</feature>
<name>A0A8C4JTX2_DRONO</name>
<dbReference type="InterPro" id="IPR037071">
    <property type="entry name" value="Amyloid_glyco_Abeta_sf"/>
</dbReference>
<feature type="disulfide bond" evidence="43">
    <location>
        <begin position="137"/>
        <end position="167"/>
    </location>
</feature>
<keyword evidence="12 44" id="KW-1003">Cell membrane</keyword>
<dbReference type="Proteomes" id="UP000694423">
    <property type="component" value="Unplaced"/>
</dbReference>
<evidence type="ECO:0000256" key="46">
    <source>
        <dbReference type="SAM" id="MobiDB-lite"/>
    </source>
</evidence>
<dbReference type="SMART" id="SM00006">
    <property type="entry name" value="A4_EXTRA"/>
    <property type="match status" value="1"/>
</dbReference>
<dbReference type="FunFam" id="3.30.1490.140:FF:000001">
    <property type="entry name" value="Amyloid beta (A4) protein b"/>
    <property type="match status" value="1"/>
</dbReference>
<dbReference type="InterPro" id="IPR019745">
    <property type="entry name" value="Amyloid_glyco_intracell_CS"/>
</dbReference>
<evidence type="ECO:0000256" key="20">
    <source>
        <dbReference type="ARBA" id="ARBA00022690"/>
    </source>
</evidence>
<evidence type="ECO:0000313" key="50">
    <source>
        <dbReference type="Proteomes" id="UP000694423"/>
    </source>
</evidence>
<evidence type="ECO:0000256" key="38">
    <source>
        <dbReference type="ARBA" id="ARBA00023176"/>
    </source>
</evidence>
<dbReference type="GO" id="GO:0006897">
    <property type="term" value="P:endocytosis"/>
    <property type="evidence" value="ECO:0007669"/>
    <property type="project" value="UniProtKB-KW"/>
</dbReference>
<evidence type="ECO:0000256" key="12">
    <source>
        <dbReference type="ARBA" id="ARBA00022475"/>
    </source>
</evidence>
<keyword evidence="23" id="KW-0479">Metal-binding</keyword>
<keyword evidence="30" id="KW-0722">Serine protease inhibitor</keyword>
<evidence type="ECO:0000256" key="28">
    <source>
        <dbReference type="ARBA" id="ARBA00022843"/>
    </source>
</evidence>
<keyword evidence="13" id="KW-0963">Cytoplasm</keyword>
<evidence type="ECO:0000256" key="37">
    <source>
        <dbReference type="ARBA" id="ARBA00023157"/>
    </source>
</evidence>
<reference evidence="49" key="1">
    <citation type="submission" date="2025-08" db="UniProtKB">
        <authorList>
            <consortium name="Ensembl"/>
        </authorList>
    </citation>
    <scope>IDENTIFICATION</scope>
</reference>
<evidence type="ECO:0000256" key="4">
    <source>
        <dbReference type="ARBA" id="ARBA00004412"/>
    </source>
</evidence>
<feature type="disulfide bond" evidence="43">
    <location>
        <begin position="66"/>
        <end position="110"/>
    </location>
</feature>
<evidence type="ECO:0000256" key="36">
    <source>
        <dbReference type="ARBA" id="ARBA00023136"/>
    </source>
</evidence>
<keyword evidence="34" id="KW-0333">Golgi apparatus</keyword>
<evidence type="ECO:0000259" key="48">
    <source>
        <dbReference type="PROSITE" id="PS51870"/>
    </source>
</evidence>
<keyword evidence="28" id="KW-0832">Ubl conjugation</keyword>
<accession>A0A8C4JTX2</accession>
<evidence type="ECO:0000256" key="24">
    <source>
        <dbReference type="ARBA" id="ARBA00022729"/>
    </source>
</evidence>
<dbReference type="GO" id="GO:0007409">
    <property type="term" value="P:axonogenesis"/>
    <property type="evidence" value="ECO:0007669"/>
    <property type="project" value="TreeGrafter"/>
</dbReference>
<dbReference type="GO" id="GO:0005102">
    <property type="term" value="F:signaling receptor binding"/>
    <property type="evidence" value="ECO:0007669"/>
    <property type="project" value="TreeGrafter"/>
</dbReference>
<dbReference type="InterPro" id="IPR019744">
    <property type="entry name" value="APP_CUBD_CS"/>
</dbReference>
<sequence length="688" mass="78006">MPQAACSAFEIRVPADGNAGLLAEPQIAMFCGKLNMHMNVQNGKWESDPSGTKTCIRTKEGILQYCQEVYPELQITNVVEANQPVTIQNWCKRGWKQCNGHPHIVVPYRCLVGEFVSDALLVPDKCKFLHQERMDVCETHLHWHTVAKESCSEKSMNLHDYGMLLPCGIDKFRGVEFVCCPLAEESDNLDSADAEDDDSDVWWGGADADYADGSDDKVAEEQPEEDEELTVVEDDDADDDDDDGDEIEEETEEEYEEATERTTSIATTTTTTTESVEEVVRVPTTAASTPDAVDKYLETPGDENEHAHFQKAKERLEAKHRERMSQVMREWEEAERQAKNLPKADKKAVIQHFQEKVESLEQEAANERQQLVETHMARVEAMLNDRRRIALENYITALQTVPPRPRHVFNMLKKYVRAEQKDRQHTLKHFEHVRMVDPKKAAQIRSQVMTHLRVIYERMNQSLSFLYNVPAVAEEIQDEVDELLQKEQNYSDDVLANMISEPRISYGNDALMPSLTETKTTVELLPVDGEFSLDDLQPWHPFGVDSVPANTENEVEPVDARPAADRGLTTRPGSGLTNVKTEEISEVKMDAEFRHDSGYEVHHQKLVFFAEDVGSNKGAIIGLMVGGVVIATVIVITLVMLKKKQYTSIHHGVVEVDAAVTPEERHLSKMQQNGYENPTYKFFEQMQN</sequence>
<dbReference type="GO" id="GO:0007417">
    <property type="term" value="P:central nervous system development"/>
    <property type="evidence" value="ECO:0007669"/>
    <property type="project" value="TreeGrafter"/>
</dbReference>
<feature type="disulfide bond" evidence="43">
    <location>
        <begin position="91"/>
        <end position="98"/>
    </location>
</feature>
<evidence type="ECO:0000256" key="15">
    <source>
        <dbReference type="ARBA" id="ARBA00022525"/>
    </source>
</evidence>
<dbReference type="FunFam" id="3.90.570.10:FF:000001">
    <property type="entry name" value="Amyloid beta A4 protein"/>
    <property type="match status" value="1"/>
</dbReference>
<dbReference type="Gene3D" id="1.20.120.770">
    <property type="entry name" value="Amyloid precursor protein, E2 domain"/>
    <property type="match status" value="1"/>
</dbReference>
<evidence type="ECO:0000256" key="17">
    <source>
        <dbReference type="ARBA" id="ARBA00022583"/>
    </source>
</evidence>
<keyword evidence="17" id="KW-0254">Endocytosis</keyword>
<dbReference type="GO" id="GO:0010604">
    <property type="term" value="P:positive regulation of macromolecule metabolic process"/>
    <property type="evidence" value="ECO:0007669"/>
    <property type="project" value="UniProtKB-ARBA"/>
</dbReference>
<dbReference type="Ensembl" id="ENSDNVT00000017329.1">
    <property type="protein sequence ID" value="ENSDNVP00000014437.1"/>
    <property type="gene ID" value="ENSDNVG00000010134.1"/>
</dbReference>
<dbReference type="GO" id="GO:0043204">
    <property type="term" value="C:perikaryon"/>
    <property type="evidence" value="ECO:0007669"/>
    <property type="project" value="UniProtKB-SubCell"/>
</dbReference>
<dbReference type="GO" id="GO:0005794">
    <property type="term" value="C:Golgi apparatus"/>
    <property type="evidence" value="ECO:0007669"/>
    <property type="project" value="UniProtKB-SubCell"/>
</dbReference>
<dbReference type="GO" id="GO:0045121">
    <property type="term" value="C:membrane raft"/>
    <property type="evidence" value="ECO:0007669"/>
    <property type="project" value="TreeGrafter"/>
</dbReference>
<dbReference type="GO" id="GO:0030426">
    <property type="term" value="C:growth cone"/>
    <property type="evidence" value="ECO:0007669"/>
    <property type="project" value="UniProtKB-SubCell"/>
</dbReference>
<evidence type="ECO:0000256" key="27">
    <source>
        <dbReference type="ARBA" id="ARBA00022833"/>
    </source>
</evidence>
<dbReference type="InterPro" id="IPR024329">
    <property type="entry name" value="Amyloid_glyco_E2_domain"/>
</dbReference>
<dbReference type="InterPro" id="IPR015849">
    <property type="entry name" value="Amyloid_glyco_heparin-bd"/>
</dbReference>
<dbReference type="GO" id="GO:0005634">
    <property type="term" value="C:nucleus"/>
    <property type="evidence" value="ECO:0007669"/>
    <property type="project" value="UniProtKB-SubCell"/>
</dbReference>
<keyword evidence="33" id="KW-0186">Copper</keyword>
<evidence type="ECO:0000256" key="35">
    <source>
        <dbReference type="ARBA" id="ARBA00023087"/>
    </source>
</evidence>
<evidence type="ECO:0000256" key="8">
    <source>
        <dbReference type="ARBA" id="ARBA00004600"/>
    </source>
</evidence>
<dbReference type="PANTHER" id="PTHR23103:SF7">
    <property type="entry name" value="AMYLOID-BETA PRECURSOR PROTEIN"/>
    <property type="match status" value="1"/>
</dbReference>
<evidence type="ECO:0000256" key="19">
    <source>
        <dbReference type="ARBA" id="ARBA00022674"/>
    </source>
</evidence>
<feature type="disulfide bond" evidence="43">
    <location>
        <begin position="151"/>
        <end position="179"/>
    </location>
</feature>
<dbReference type="GO" id="GO:0005769">
    <property type="term" value="C:early endosome"/>
    <property type="evidence" value="ECO:0007669"/>
    <property type="project" value="UniProtKB-SubCell"/>
</dbReference>
<keyword evidence="32" id="KW-0408">Iron</keyword>
<comment type="subcellular location">
    <subcellularLocation>
        <location evidence="3 44">Cell membrane</location>
        <topology evidence="3 44">Single-pass type I membrane protein</topology>
    </subcellularLocation>
    <subcellularLocation>
        <location evidence="10">Cell projection</location>
        <location evidence="10">Growth cone</location>
    </subcellularLocation>
    <subcellularLocation>
        <location evidence="6">Cytoplasmic vesicle</location>
    </subcellularLocation>
    <subcellularLocation>
        <location evidence="4">Early endosome</location>
    </subcellularLocation>
    <subcellularLocation>
        <location evidence="2">Endoplasmic reticulum</location>
    </subcellularLocation>
    <subcellularLocation>
        <location evidence="7">Golgi apparatus</location>
    </subcellularLocation>
    <subcellularLocation>
        <location evidence="8">Membrane</location>
        <location evidence="8">Clathrin-coated pit</location>
    </subcellularLocation>
    <subcellularLocation>
        <location evidence="1">Nucleus</location>
    </subcellularLocation>
    <subcellularLocation>
        <location evidence="5">Perikaryon</location>
    </subcellularLocation>
    <subcellularLocation>
        <location evidence="9">Secreted</location>
    </subcellularLocation>
</comment>
<feature type="region of interest" description="CuBD subdomain" evidence="43">
    <location>
        <begin position="124"/>
        <end position="182"/>
    </location>
</feature>
<evidence type="ECO:0000256" key="5">
    <source>
        <dbReference type="ARBA" id="ARBA00004484"/>
    </source>
</evidence>
<comment type="function">
    <text evidence="44">Functions as a cell surface receptor and performs physiological functions on the surface of neurons relevant to neurite growth, neuronal adhesion and axonogenesis.</text>
</comment>
<keyword evidence="15" id="KW-0964">Secreted</keyword>
<evidence type="ECO:0000256" key="6">
    <source>
        <dbReference type="ARBA" id="ARBA00004541"/>
    </source>
</evidence>
<evidence type="ECO:0000256" key="39">
    <source>
        <dbReference type="ARBA" id="ARBA00023180"/>
    </source>
</evidence>
<evidence type="ECO:0000256" key="40">
    <source>
        <dbReference type="ARBA" id="ARBA00023242"/>
    </source>
</evidence>
<evidence type="ECO:0000256" key="11">
    <source>
        <dbReference type="ARBA" id="ARBA00009449"/>
    </source>
</evidence>
<dbReference type="AlphaFoldDB" id="A0A8C4JTX2"/>
<dbReference type="GO" id="GO:0009986">
    <property type="term" value="C:cell surface"/>
    <property type="evidence" value="ECO:0007669"/>
    <property type="project" value="UniProtKB-ARBA"/>
</dbReference>
<dbReference type="SUPFAM" id="SSF56491">
    <property type="entry name" value="A heparin-binding domain"/>
    <property type="match status" value="1"/>
</dbReference>
<keyword evidence="29" id="KW-0130">Cell adhesion</keyword>
<keyword evidence="42" id="KW-0968">Cytoplasmic vesicle</keyword>
<evidence type="ECO:0000256" key="32">
    <source>
        <dbReference type="ARBA" id="ARBA00023004"/>
    </source>
</evidence>
<dbReference type="PANTHER" id="PTHR23103">
    <property type="entry name" value="ALZHEIMER'S DISEASE BETA-AMYLOID RELATED"/>
    <property type="match status" value="1"/>
</dbReference>
<feature type="disulfide bond" evidence="43">
    <location>
        <begin position="126"/>
        <end position="180"/>
    </location>
</feature>
<evidence type="ECO:0000256" key="26">
    <source>
        <dbReference type="ARBA" id="ARBA00022824"/>
    </source>
</evidence>
<dbReference type="InterPro" id="IPR013803">
    <property type="entry name" value="Amyloid_glyco_Abeta"/>
</dbReference>
<keyword evidence="41" id="KW-0966">Cell projection</keyword>
<evidence type="ECO:0000313" key="49">
    <source>
        <dbReference type="Ensembl" id="ENSDNVP00000014437.1"/>
    </source>
</evidence>
<dbReference type="PRINTS" id="PR00204">
    <property type="entry name" value="BETAAMYLOID"/>
</dbReference>
<keyword evidence="35 44" id="KW-0034">Amyloid</keyword>
<dbReference type="FunFam" id="1.20.120.770:FF:000001">
    <property type="entry name" value="Amyloid beta A4 protein-like isoform 1"/>
    <property type="match status" value="1"/>
</dbReference>
<keyword evidence="14" id="KW-1017">Isopeptide bond</keyword>
<dbReference type="InterPro" id="IPR011993">
    <property type="entry name" value="PH-like_dom_sf"/>
</dbReference>
<keyword evidence="24" id="KW-0732">Signal</keyword>
<dbReference type="PROSITE" id="PS00320">
    <property type="entry name" value="APP_INTRA"/>
    <property type="match status" value="1"/>
</dbReference>
<evidence type="ECO:0000256" key="18">
    <source>
        <dbReference type="ARBA" id="ARBA00022641"/>
    </source>
</evidence>
<evidence type="ECO:0000256" key="30">
    <source>
        <dbReference type="ARBA" id="ARBA00022900"/>
    </source>
</evidence>
<keyword evidence="31 44" id="KW-1133">Transmembrane helix</keyword>
<evidence type="ECO:0000256" key="2">
    <source>
        <dbReference type="ARBA" id="ARBA00004240"/>
    </source>
</evidence>
<feature type="domain" description="E2" evidence="48">
    <location>
        <begin position="292"/>
        <end position="483"/>
    </location>
</feature>
<dbReference type="GO" id="GO:0008201">
    <property type="term" value="F:heparin binding"/>
    <property type="evidence" value="ECO:0007669"/>
    <property type="project" value="UniProtKB-UniRule"/>
</dbReference>
<evidence type="ECO:0000256" key="23">
    <source>
        <dbReference type="ARBA" id="ARBA00022723"/>
    </source>
</evidence>